<dbReference type="EMBL" id="JAKXMK010000050">
    <property type="protein sequence ID" value="MCH6171813.1"/>
    <property type="molecule type" value="Genomic_DNA"/>
</dbReference>
<proteinExistence type="predicted"/>
<dbReference type="PANTHER" id="PTHR30204:SF93">
    <property type="entry name" value="HTH MERR-TYPE DOMAIN-CONTAINING PROTEIN"/>
    <property type="match status" value="1"/>
</dbReference>
<accession>A0ABS9TTB7</accession>
<dbReference type="Gene3D" id="1.10.1660.10">
    <property type="match status" value="1"/>
</dbReference>
<dbReference type="InterPro" id="IPR009061">
    <property type="entry name" value="DNA-bd_dom_put_sf"/>
</dbReference>
<dbReference type="Proteomes" id="UP001299970">
    <property type="component" value="Unassembled WGS sequence"/>
</dbReference>
<evidence type="ECO:0000313" key="3">
    <source>
        <dbReference type="EMBL" id="MCH6171813.1"/>
    </source>
</evidence>
<dbReference type="RefSeq" id="WP_241042620.1">
    <property type="nucleotide sequence ID" value="NZ_BAAAJF010000012.1"/>
</dbReference>
<dbReference type="SMART" id="SM00422">
    <property type="entry name" value="HTH_MERR"/>
    <property type="match status" value="1"/>
</dbReference>
<dbReference type="Pfam" id="PF13411">
    <property type="entry name" value="MerR_1"/>
    <property type="match status" value="1"/>
</dbReference>
<evidence type="ECO:0000259" key="2">
    <source>
        <dbReference type="PROSITE" id="PS50937"/>
    </source>
</evidence>
<dbReference type="PANTHER" id="PTHR30204">
    <property type="entry name" value="REDOX-CYCLING DRUG-SENSING TRANSCRIPTIONAL ACTIVATOR SOXR"/>
    <property type="match status" value="1"/>
</dbReference>
<evidence type="ECO:0000313" key="4">
    <source>
        <dbReference type="Proteomes" id="UP001299970"/>
    </source>
</evidence>
<evidence type="ECO:0000256" key="1">
    <source>
        <dbReference type="ARBA" id="ARBA00023125"/>
    </source>
</evidence>
<name>A0ABS9TTB7_9PSEU</name>
<feature type="domain" description="HTH merR-type" evidence="2">
    <location>
        <begin position="1"/>
        <end position="71"/>
    </location>
</feature>
<dbReference type="InterPro" id="IPR047057">
    <property type="entry name" value="MerR_fam"/>
</dbReference>
<comment type="caution">
    <text evidence="3">The sequence shown here is derived from an EMBL/GenBank/DDBJ whole genome shotgun (WGS) entry which is preliminary data.</text>
</comment>
<keyword evidence="1" id="KW-0238">DNA-binding</keyword>
<protein>
    <submittedName>
        <fullName evidence="3">MerR family transcriptional regulator</fullName>
    </submittedName>
</protein>
<dbReference type="SUPFAM" id="SSF46955">
    <property type="entry name" value="Putative DNA-binding domain"/>
    <property type="match status" value="1"/>
</dbReference>
<gene>
    <name evidence="3" type="ORF">MMF94_39525</name>
</gene>
<dbReference type="PROSITE" id="PS50937">
    <property type="entry name" value="HTH_MERR_2"/>
    <property type="match status" value="1"/>
</dbReference>
<dbReference type="InterPro" id="IPR000551">
    <property type="entry name" value="MerR-type_HTH_dom"/>
</dbReference>
<sequence>MSWSTRELAELAGTTLRAVRHYHDLGLLPEPERRANGYKQYGVRDLVRLLRITRLVGLGFSLAQIAAMDEDEHPPAEALRAIDAELAATIDRLHRVRLELGLILSNHTPVDLPSEVGLAADGVALSDADRALVAVMTRVMGAHRLAAYTDLLRSVPTDPTDAEFDALPADADPAARQDLAARMLPYIRRIRAEHPLVMTRATGARGEERRVVETAAAVMAEFYNPAQRDVIRRVSALLWDE</sequence>
<keyword evidence="4" id="KW-1185">Reference proteome</keyword>
<organism evidence="3 4">
    <name type="scientific">Pseudonocardia alaniniphila</name>
    <dbReference type="NCBI Taxonomy" id="75291"/>
    <lineage>
        <taxon>Bacteria</taxon>
        <taxon>Bacillati</taxon>
        <taxon>Actinomycetota</taxon>
        <taxon>Actinomycetes</taxon>
        <taxon>Pseudonocardiales</taxon>
        <taxon>Pseudonocardiaceae</taxon>
        <taxon>Pseudonocardia</taxon>
    </lineage>
</organism>
<reference evidence="3 4" key="1">
    <citation type="submission" date="2022-03" db="EMBL/GenBank/DDBJ databases">
        <title>Pseudonocardia alaer sp. nov., a novel actinomycete isolated from reed forest soil.</title>
        <authorList>
            <person name="Wang L."/>
        </authorList>
    </citation>
    <scope>NUCLEOTIDE SEQUENCE [LARGE SCALE GENOMIC DNA]</scope>
    <source>
        <strain evidence="3 4">Y-16303</strain>
    </source>
</reference>